<accession>A0A9Q0SA74</accession>
<evidence type="ECO:0000313" key="1">
    <source>
        <dbReference type="EMBL" id="KAJ6649225.1"/>
    </source>
</evidence>
<dbReference type="Proteomes" id="UP001151699">
    <property type="component" value="Chromosome A"/>
</dbReference>
<evidence type="ECO:0000313" key="2">
    <source>
        <dbReference type="Proteomes" id="UP001151699"/>
    </source>
</evidence>
<dbReference type="AlphaFoldDB" id="A0A9Q0SA74"/>
<dbReference type="EMBL" id="WJQU01000001">
    <property type="protein sequence ID" value="KAJ6649225.1"/>
    <property type="molecule type" value="Genomic_DNA"/>
</dbReference>
<organism evidence="1 2">
    <name type="scientific">Pseudolycoriella hygida</name>
    <dbReference type="NCBI Taxonomy" id="35572"/>
    <lineage>
        <taxon>Eukaryota</taxon>
        <taxon>Metazoa</taxon>
        <taxon>Ecdysozoa</taxon>
        <taxon>Arthropoda</taxon>
        <taxon>Hexapoda</taxon>
        <taxon>Insecta</taxon>
        <taxon>Pterygota</taxon>
        <taxon>Neoptera</taxon>
        <taxon>Endopterygota</taxon>
        <taxon>Diptera</taxon>
        <taxon>Nematocera</taxon>
        <taxon>Sciaroidea</taxon>
        <taxon>Sciaridae</taxon>
        <taxon>Pseudolycoriella</taxon>
    </lineage>
</organism>
<gene>
    <name evidence="1" type="ORF">Bhyg_04459</name>
</gene>
<proteinExistence type="predicted"/>
<sequence length="21" mass="2550">MGYQNDERFHLNVPKMNLETI</sequence>
<name>A0A9Q0SA74_9DIPT</name>
<protein>
    <submittedName>
        <fullName evidence="1">Uncharacterized protein</fullName>
    </submittedName>
</protein>
<keyword evidence="2" id="KW-1185">Reference proteome</keyword>
<reference evidence="1" key="1">
    <citation type="submission" date="2022-07" db="EMBL/GenBank/DDBJ databases">
        <authorList>
            <person name="Trinca V."/>
            <person name="Uliana J.V.C."/>
            <person name="Torres T.T."/>
            <person name="Ward R.J."/>
            <person name="Monesi N."/>
        </authorList>
    </citation>
    <scope>NUCLEOTIDE SEQUENCE</scope>
    <source>
        <strain evidence="1">HSMRA1968</strain>
        <tissue evidence="1">Whole embryos</tissue>
    </source>
</reference>
<comment type="caution">
    <text evidence="1">The sequence shown here is derived from an EMBL/GenBank/DDBJ whole genome shotgun (WGS) entry which is preliminary data.</text>
</comment>